<dbReference type="EMBL" id="BAAAHP010000054">
    <property type="protein sequence ID" value="GAA0931182.1"/>
    <property type="molecule type" value="Genomic_DNA"/>
</dbReference>
<gene>
    <name evidence="2" type="ORF">GCM10009559_19070</name>
</gene>
<keyword evidence="3" id="KW-1185">Reference proteome</keyword>
<organism evidence="2 3">
    <name type="scientific">Pseudonocardia zijingensis</name>
    <dbReference type="NCBI Taxonomy" id="153376"/>
    <lineage>
        <taxon>Bacteria</taxon>
        <taxon>Bacillati</taxon>
        <taxon>Actinomycetota</taxon>
        <taxon>Actinomycetes</taxon>
        <taxon>Pseudonocardiales</taxon>
        <taxon>Pseudonocardiaceae</taxon>
        <taxon>Pseudonocardia</taxon>
    </lineage>
</organism>
<accession>A0ABP4A3X9</accession>
<feature type="region of interest" description="Disordered" evidence="1">
    <location>
        <begin position="1"/>
        <end position="81"/>
    </location>
</feature>
<evidence type="ECO:0000313" key="3">
    <source>
        <dbReference type="Proteomes" id="UP001499967"/>
    </source>
</evidence>
<protein>
    <submittedName>
        <fullName evidence="2">Uncharacterized protein</fullName>
    </submittedName>
</protein>
<comment type="caution">
    <text evidence="2">The sequence shown here is derived from an EMBL/GenBank/DDBJ whole genome shotgun (WGS) entry which is preliminary data.</text>
</comment>
<feature type="region of interest" description="Disordered" evidence="1">
    <location>
        <begin position="220"/>
        <end position="257"/>
    </location>
</feature>
<dbReference type="RefSeq" id="WP_343940915.1">
    <property type="nucleotide sequence ID" value="NZ_BAAAHP010000054.1"/>
</dbReference>
<name>A0ABP4A3X9_9PSEU</name>
<sequence>MARFRLFGRSPGQAHPEPGTHPASGPEAPPPGPRWAGTAWPTGWAAPHVAEPPTDPRGFAPVPPPRPAWQPGPSPTPDPAEAAALAGAFAVDYLSWDEEEPARRGRVLRDYLVVPGGDPARIGWNGEGRQRADFALPGRVRSDGDGRVLVDVRVRVTPYRAVGEHEGRPSGADAEQAQVGVPAVAPAPTGRGWRSQASRWVRLSVPVIWENGRLAVDAWEETLGEDRPPPPVPPAGWGGEHTLAEDDPFAELSGGAR</sequence>
<dbReference type="Proteomes" id="UP001499967">
    <property type="component" value="Unassembled WGS sequence"/>
</dbReference>
<reference evidence="3" key="1">
    <citation type="journal article" date="2019" name="Int. J. Syst. Evol. Microbiol.">
        <title>The Global Catalogue of Microorganisms (GCM) 10K type strain sequencing project: providing services to taxonomists for standard genome sequencing and annotation.</title>
        <authorList>
            <consortium name="The Broad Institute Genomics Platform"/>
            <consortium name="The Broad Institute Genome Sequencing Center for Infectious Disease"/>
            <person name="Wu L."/>
            <person name="Ma J."/>
        </authorList>
    </citation>
    <scope>NUCLEOTIDE SEQUENCE [LARGE SCALE GENOMIC DNA]</scope>
    <source>
        <strain evidence="3">JCM 11117</strain>
    </source>
</reference>
<evidence type="ECO:0000256" key="1">
    <source>
        <dbReference type="SAM" id="MobiDB-lite"/>
    </source>
</evidence>
<feature type="compositionally biased region" description="Pro residues" evidence="1">
    <location>
        <begin position="61"/>
        <end position="78"/>
    </location>
</feature>
<evidence type="ECO:0000313" key="2">
    <source>
        <dbReference type="EMBL" id="GAA0931182.1"/>
    </source>
</evidence>
<proteinExistence type="predicted"/>
<feature type="compositionally biased region" description="Low complexity" evidence="1">
    <location>
        <begin position="34"/>
        <end position="47"/>
    </location>
</feature>